<name>A0A7S4RG82_9STRA</name>
<feature type="region of interest" description="Disordered" evidence="13">
    <location>
        <begin position="1"/>
        <end position="36"/>
    </location>
</feature>
<feature type="domain" description="Protein kinase" evidence="14">
    <location>
        <begin position="606"/>
        <end position="870"/>
    </location>
</feature>
<feature type="binding site" evidence="12">
    <location>
        <position position="635"/>
    </location>
    <ligand>
        <name>ATP</name>
        <dbReference type="ChEBI" id="CHEBI:30616"/>
    </ligand>
</feature>
<accession>A0A7S4RG82</accession>
<dbReference type="InterPro" id="IPR008271">
    <property type="entry name" value="Ser/Thr_kinase_AS"/>
</dbReference>
<feature type="domain" description="Cyclic nucleotide-binding" evidence="15">
    <location>
        <begin position="107"/>
        <end position="172"/>
    </location>
</feature>
<dbReference type="Gene3D" id="3.30.200.20">
    <property type="entry name" value="Phosphorylase Kinase, domain 1"/>
    <property type="match status" value="1"/>
</dbReference>
<dbReference type="InterPro" id="IPR014710">
    <property type="entry name" value="RmlC-like_jellyroll"/>
</dbReference>
<dbReference type="EMBL" id="HBNS01022872">
    <property type="protein sequence ID" value="CAE4613279.1"/>
    <property type="molecule type" value="Transcribed_RNA"/>
</dbReference>
<dbReference type="Gene3D" id="2.60.120.10">
    <property type="entry name" value="Jelly Rolls"/>
    <property type="match status" value="4"/>
</dbReference>
<dbReference type="PROSITE" id="PS51285">
    <property type="entry name" value="AGC_KINASE_CTER"/>
    <property type="match status" value="1"/>
</dbReference>
<dbReference type="GO" id="GO:0030553">
    <property type="term" value="F:cGMP binding"/>
    <property type="evidence" value="ECO:0007669"/>
    <property type="project" value="UniProtKB-KW"/>
</dbReference>
<dbReference type="InterPro" id="IPR000719">
    <property type="entry name" value="Prot_kinase_dom"/>
</dbReference>
<organism evidence="17">
    <name type="scientific">Ditylum brightwellii</name>
    <dbReference type="NCBI Taxonomy" id="49249"/>
    <lineage>
        <taxon>Eukaryota</taxon>
        <taxon>Sar</taxon>
        <taxon>Stramenopiles</taxon>
        <taxon>Ochrophyta</taxon>
        <taxon>Bacillariophyta</taxon>
        <taxon>Mediophyceae</taxon>
        <taxon>Lithodesmiophycidae</taxon>
        <taxon>Lithodesmiales</taxon>
        <taxon>Lithodesmiaceae</taxon>
        <taxon>Ditylum</taxon>
    </lineage>
</organism>
<dbReference type="PROSITE" id="PS00108">
    <property type="entry name" value="PROTEIN_KINASE_ST"/>
    <property type="match status" value="1"/>
</dbReference>
<evidence type="ECO:0000259" key="15">
    <source>
        <dbReference type="PROSITE" id="PS50042"/>
    </source>
</evidence>
<dbReference type="PROSITE" id="PS50042">
    <property type="entry name" value="CNMP_BINDING_3"/>
    <property type="match status" value="4"/>
</dbReference>
<dbReference type="GO" id="GO:0004691">
    <property type="term" value="F:cAMP-dependent protein kinase activity"/>
    <property type="evidence" value="ECO:0007669"/>
    <property type="project" value="TreeGrafter"/>
</dbReference>
<evidence type="ECO:0000256" key="6">
    <source>
        <dbReference type="ARBA" id="ARBA00022741"/>
    </source>
</evidence>
<dbReference type="FunFam" id="3.30.200.20:FF:000042">
    <property type="entry name" value="Aurora kinase A"/>
    <property type="match status" value="1"/>
</dbReference>
<dbReference type="EC" id="2.7.11.12" evidence="2"/>
<feature type="domain" description="Cyclic nucleotide-binding" evidence="15">
    <location>
        <begin position="513"/>
        <end position="581"/>
    </location>
</feature>
<dbReference type="InterPro" id="IPR000595">
    <property type="entry name" value="cNMP-bd_dom"/>
</dbReference>
<gene>
    <name evidence="17" type="ORF">DBRI00130_LOCUS18061</name>
</gene>
<dbReference type="InterPro" id="IPR018490">
    <property type="entry name" value="cNMP-bd_dom_sf"/>
</dbReference>
<evidence type="ECO:0000256" key="4">
    <source>
        <dbReference type="ARBA" id="ARBA00022535"/>
    </source>
</evidence>
<keyword evidence="7" id="KW-0418">Kinase</keyword>
<keyword evidence="8 12" id="KW-0067">ATP-binding</keyword>
<feature type="domain" description="AGC-kinase C-terminal" evidence="16">
    <location>
        <begin position="872"/>
        <end position="930"/>
    </location>
</feature>
<comment type="catalytic activity">
    <reaction evidence="10">
        <text>L-threonyl-[protein] + ATP = O-phospho-L-threonyl-[protein] + ADP + H(+)</text>
        <dbReference type="Rhea" id="RHEA:46608"/>
        <dbReference type="Rhea" id="RHEA-COMP:11060"/>
        <dbReference type="Rhea" id="RHEA-COMP:11605"/>
        <dbReference type="ChEBI" id="CHEBI:15378"/>
        <dbReference type="ChEBI" id="CHEBI:30013"/>
        <dbReference type="ChEBI" id="CHEBI:30616"/>
        <dbReference type="ChEBI" id="CHEBI:61977"/>
        <dbReference type="ChEBI" id="CHEBI:456216"/>
        <dbReference type="EC" id="2.7.11.12"/>
    </reaction>
</comment>
<evidence type="ECO:0000256" key="3">
    <source>
        <dbReference type="ARBA" id="ARBA00022527"/>
    </source>
</evidence>
<keyword evidence="9" id="KW-0142">cGMP-binding</keyword>
<feature type="domain" description="Cyclic nucleotide-binding" evidence="15">
    <location>
        <begin position="284"/>
        <end position="328"/>
    </location>
</feature>
<evidence type="ECO:0000256" key="11">
    <source>
        <dbReference type="ARBA" id="ARBA00047462"/>
    </source>
</evidence>
<dbReference type="SMART" id="SM00100">
    <property type="entry name" value="cNMP"/>
    <property type="match status" value="2"/>
</dbReference>
<dbReference type="InterPro" id="IPR018488">
    <property type="entry name" value="cNMP-bd_CS"/>
</dbReference>
<sequence length="930" mass="103977">MSESKNRNDNSGELDGPSGARARKRQSGVQRVKLSRTKTEAHNMKLNKMTLHAKLTGSQKSQSRHGEIFAAIDVEHLVKPSLYPNTKKTEQDIRFIEETLTDGENFVFEFISHEHRTELIKHMECICVRKDGVIIRQGDEGDYFYIIVSGTVNVHVSQEQQELILAEVQKSSQRMSVSTESENDDVLMASLLTTEPVRKASRKARNNSLFVDCFTSAAAPGMIPPPLIPDDVLTRMSIDDTSSSVDGFEDDASFDVSPEKMQQWKEAKKQWEQKHTCLQKEAPISTLGPGDTFGELSLLYNCPRMASCVASSNASLWRLHVDTFRAVMAGIHGNVAFSRVEALKKVELFSGFDEAVLSRIAHALIPVRFRKGEYVGRKGECQSNFFIIQDGAVLLHNVGEGDAQHTDVKLGPGNCFGEESLSSGAHQRYDITALTDTVTALIMSKEHFEHRLGRLQDLLDTTNLANSLKSIPIFSKSEFWAHEFLDMAKKASVQTFKTKQVIAQAGKPIAPCLYVIRSGAIQITCEKKGTVNTFVSGDYFNDGLLKHNSAEGQLISSATIEVIEDAKVSVLSQEVIMSVVGSISRLGNPLPPISAKLDRNLKLDDLKKERVLGLGAFGKVWLVQCKNTGAIYALKTVYKKQIIRNKLYNHIMMEKNIMASVNHPFIINLITTFQDVRSLYFVTNFIQGGELFSVIHKPNSDGVNNDAARFYAANVIESLSHLHKRNICYRDLKPENVLIDKDGYCILIDMGFAKVVLDKTLTMCGTPEYLSPELVLHKGHNRGADDWAFGVLVYEIIVGQSPFYRPGTNQQSLLRRIVACAYAFPDKDLHGIEVVDDAKDLITGLLTRNPQQRLGSFANGDDDIKNHPWFGGIFNSDDLVNKKFQAPWKPNIKDEKDASNFDDYSHEEDEMYVSYPDELSAEQQQLFAEF</sequence>
<feature type="compositionally biased region" description="Basic and acidic residues" evidence="13">
    <location>
        <begin position="1"/>
        <end position="10"/>
    </location>
</feature>
<dbReference type="PANTHER" id="PTHR24353:SF143">
    <property type="entry name" value="PROTEIN KINASE DOMAIN-CONTAINING PROTEIN"/>
    <property type="match status" value="1"/>
</dbReference>
<evidence type="ECO:0000256" key="1">
    <source>
        <dbReference type="ARBA" id="ARBA00006352"/>
    </source>
</evidence>
<comment type="catalytic activity">
    <reaction evidence="11">
        <text>L-seryl-[protein] + ATP = O-phospho-L-seryl-[protein] + ADP + H(+)</text>
        <dbReference type="Rhea" id="RHEA:17989"/>
        <dbReference type="Rhea" id="RHEA-COMP:9863"/>
        <dbReference type="Rhea" id="RHEA-COMP:11604"/>
        <dbReference type="ChEBI" id="CHEBI:15378"/>
        <dbReference type="ChEBI" id="CHEBI:29999"/>
        <dbReference type="ChEBI" id="CHEBI:30616"/>
        <dbReference type="ChEBI" id="CHEBI:83421"/>
        <dbReference type="ChEBI" id="CHEBI:456216"/>
        <dbReference type="EC" id="2.7.11.12"/>
    </reaction>
</comment>
<dbReference type="PANTHER" id="PTHR24353">
    <property type="entry name" value="CYCLIC NUCLEOTIDE-DEPENDENT PROTEIN KINASE"/>
    <property type="match status" value="1"/>
</dbReference>
<evidence type="ECO:0000256" key="10">
    <source>
        <dbReference type="ARBA" id="ARBA00047298"/>
    </source>
</evidence>
<evidence type="ECO:0000256" key="7">
    <source>
        <dbReference type="ARBA" id="ARBA00022777"/>
    </source>
</evidence>
<feature type="domain" description="Cyclic nucleotide-binding" evidence="15">
    <location>
        <begin position="348"/>
        <end position="454"/>
    </location>
</feature>
<dbReference type="PROSITE" id="PS50011">
    <property type="entry name" value="PROTEIN_KINASE_DOM"/>
    <property type="match status" value="1"/>
</dbReference>
<evidence type="ECO:0000259" key="14">
    <source>
        <dbReference type="PROSITE" id="PS50011"/>
    </source>
</evidence>
<reference evidence="17" key="1">
    <citation type="submission" date="2021-01" db="EMBL/GenBank/DDBJ databases">
        <authorList>
            <person name="Corre E."/>
            <person name="Pelletier E."/>
            <person name="Niang G."/>
            <person name="Scheremetjew M."/>
            <person name="Finn R."/>
            <person name="Kale V."/>
            <person name="Holt S."/>
            <person name="Cochrane G."/>
            <person name="Meng A."/>
            <person name="Brown T."/>
            <person name="Cohen L."/>
        </authorList>
    </citation>
    <scope>NUCLEOTIDE SEQUENCE</scope>
    <source>
        <strain evidence="17">GSO104</strain>
    </source>
</reference>
<evidence type="ECO:0000256" key="12">
    <source>
        <dbReference type="PROSITE-ProRule" id="PRU10141"/>
    </source>
</evidence>
<evidence type="ECO:0000256" key="2">
    <source>
        <dbReference type="ARBA" id="ARBA00012428"/>
    </source>
</evidence>
<dbReference type="Pfam" id="PF00027">
    <property type="entry name" value="cNMP_binding"/>
    <property type="match status" value="4"/>
</dbReference>
<evidence type="ECO:0000256" key="9">
    <source>
        <dbReference type="ARBA" id="ARBA00022992"/>
    </source>
</evidence>
<dbReference type="InterPro" id="IPR011009">
    <property type="entry name" value="Kinase-like_dom_sf"/>
</dbReference>
<dbReference type="GO" id="GO:0005524">
    <property type="term" value="F:ATP binding"/>
    <property type="evidence" value="ECO:0007669"/>
    <property type="project" value="UniProtKB-UniRule"/>
</dbReference>
<keyword evidence="6 12" id="KW-0547">Nucleotide-binding</keyword>
<dbReference type="PROSITE" id="PS00888">
    <property type="entry name" value="CNMP_BINDING_1"/>
    <property type="match status" value="1"/>
</dbReference>
<evidence type="ECO:0000256" key="13">
    <source>
        <dbReference type="SAM" id="MobiDB-lite"/>
    </source>
</evidence>
<dbReference type="InterPro" id="IPR017441">
    <property type="entry name" value="Protein_kinase_ATP_BS"/>
</dbReference>
<evidence type="ECO:0000259" key="16">
    <source>
        <dbReference type="PROSITE" id="PS51285"/>
    </source>
</evidence>
<dbReference type="SMART" id="SM00220">
    <property type="entry name" value="S_TKc"/>
    <property type="match status" value="1"/>
</dbReference>
<keyword evidence="5" id="KW-0808">Transferase</keyword>
<dbReference type="GO" id="GO:0005952">
    <property type="term" value="C:cAMP-dependent protein kinase complex"/>
    <property type="evidence" value="ECO:0007669"/>
    <property type="project" value="TreeGrafter"/>
</dbReference>
<dbReference type="CDD" id="cd00038">
    <property type="entry name" value="CAP_ED"/>
    <property type="match status" value="3"/>
</dbReference>
<evidence type="ECO:0000256" key="8">
    <source>
        <dbReference type="ARBA" id="ARBA00022840"/>
    </source>
</evidence>
<dbReference type="InterPro" id="IPR000961">
    <property type="entry name" value="AGC-kinase_C"/>
</dbReference>
<protein>
    <recommendedName>
        <fullName evidence="2">cGMP-dependent protein kinase</fullName>
        <ecNumber evidence="2">2.7.11.12</ecNumber>
    </recommendedName>
</protein>
<evidence type="ECO:0000313" key="17">
    <source>
        <dbReference type="EMBL" id="CAE4613279.1"/>
    </source>
</evidence>
<keyword evidence="4" id="KW-0140">cGMP</keyword>
<dbReference type="PRINTS" id="PR00103">
    <property type="entry name" value="CAMPKINASE"/>
</dbReference>
<dbReference type="PROSITE" id="PS00107">
    <property type="entry name" value="PROTEIN_KINASE_ATP"/>
    <property type="match status" value="1"/>
</dbReference>
<evidence type="ECO:0000256" key="5">
    <source>
        <dbReference type="ARBA" id="ARBA00022679"/>
    </source>
</evidence>
<comment type="similarity">
    <text evidence="1">Belongs to the protein kinase superfamily. AGC Ser/Thr protein kinase family. cGMP subfamily.</text>
</comment>
<dbReference type="SUPFAM" id="SSF56112">
    <property type="entry name" value="Protein kinase-like (PK-like)"/>
    <property type="match status" value="1"/>
</dbReference>
<dbReference type="Gene3D" id="1.10.510.10">
    <property type="entry name" value="Transferase(Phosphotransferase) domain 1"/>
    <property type="match status" value="1"/>
</dbReference>
<dbReference type="AlphaFoldDB" id="A0A7S4RG82"/>
<dbReference type="GO" id="GO:0004692">
    <property type="term" value="F:cGMP-dependent protein kinase activity"/>
    <property type="evidence" value="ECO:0007669"/>
    <property type="project" value="UniProtKB-EC"/>
</dbReference>
<dbReference type="Pfam" id="PF00069">
    <property type="entry name" value="Pkinase"/>
    <property type="match status" value="1"/>
</dbReference>
<dbReference type="SUPFAM" id="SSF51206">
    <property type="entry name" value="cAMP-binding domain-like"/>
    <property type="match status" value="3"/>
</dbReference>
<keyword evidence="3" id="KW-0723">Serine/threonine-protein kinase</keyword>
<proteinExistence type="inferred from homology"/>